<proteinExistence type="predicted"/>
<sequence length="263" mass="28354" precursor="true">MQPIASRLLFLAAALLLCVATPAADPNAFVDFSVEGLPGRLYVPPEASESRRPVIVFLHGLGETGDDNRRQVNHNIDNLLKSAKQRGAFLYAPQAVTRGWGERARTDQVVAQLESLLGKHNADPSRVYLTGLSMGGGGAWTVASRYPQRFAAAAPICGVPPADDWDPALQLKTPTWAFHARDDGAVPVRCSHERINALLAAAGKPPVEFPSEGGDDFSFSDAALNLHYTEYPTGGHAIWGKAYATPEAIEWLFSQQQATPKAQ</sequence>
<dbReference type="InterPro" id="IPR000073">
    <property type="entry name" value="AB_hydrolase_1"/>
</dbReference>
<evidence type="ECO:0000313" key="4">
    <source>
        <dbReference type="EMBL" id="QDU87049.1"/>
    </source>
</evidence>
<name>A0A518D6H7_9BACT</name>
<dbReference type="AlphaFoldDB" id="A0A518D6H7"/>
<keyword evidence="5" id="KW-1185">Reference proteome</keyword>
<dbReference type="PANTHER" id="PTHR43037:SF1">
    <property type="entry name" value="BLL1128 PROTEIN"/>
    <property type="match status" value="1"/>
</dbReference>
<dbReference type="Pfam" id="PF00561">
    <property type="entry name" value="Abhydrolase_1"/>
    <property type="match status" value="1"/>
</dbReference>
<feature type="domain" description="AB hydrolase-1" evidence="3">
    <location>
        <begin position="53"/>
        <end position="171"/>
    </location>
</feature>
<dbReference type="InterPro" id="IPR029058">
    <property type="entry name" value="AB_hydrolase_fold"/>
</dbReference>
<protein>
    <submittedName>
        <fullName evidence="4">Esterase PHB depolymerase</fullName>
    </submittedName>
</protein>
<dbReference type="Proteomes" id="UP000317429">
    <property type="component" value="Chromosome"/>
</dbReference>
<gene>
    <name evidence="4" type="ORF">Pla175_04040</name>
</gene>
<dbReference type="PANTHER" id="PTHR43037">
    <property type="entry name" value="UNNAMED PRODUCT-RELATED"/>
    <property type="match status" value="1"/>
</dbReference>
<feature type="signal peptide" evidence="2">
    <location>
        <begin position="1"/>
        <end position="23"/>
    </location>
</feature>
<accession>A0A518D6H7</accession>
<evidence type="ECO:0000313" key="5">
    <source>
        <dbReference type="Proteomes" id="UP000317429"/>
    </source>
</evidence>
<dbReference type="KEGG" id="pnd:Pla175_04040"/>
<keyword evidence="1 2" id="KW-0732">Signal</keyword>
<reference evidence="4 5" key="1">
    <citation type="submission" date="2019-02" db="EMBL/GenBank/DDBJ databases">
        <title>Deep-cultivation of Planctomycetes and their phenomic and genomic characterization uncovers novel biology.</title>
        <authorList>
            <person name="Wiegand S."/>
            <person name="Jogler M."/>
            <person name="Boedeker C."/>
            <person name="Pinto D."/>
            <person name="Vollmers J."/>
            <person name="Rivas-Marin E."/>
            <person name="Kohn T."/>
            <person name="Peeters S.H."/>
            <person name="Heuer A."/>
            <person name="Rast P."/>
            <person name="Oberbeckmann S."/>
            <person name="Bunk B."/>
            <person name="Jeske O."/>
            <person name="Meyerdierks A."/>
            <person name="Storesund J.E."/>
            <person name="Kallscheuer N."/>
            <person name="Luecker S."/>
            <person name="Lage O.M."/>
            <person name="Pohl T."/>
            <person name="Merkel B.J."/>
            <person name="Hornburger P."/>
            <person name="Mueller R.-W."/>
            <person name="Bruemmer F."/>
            <person name="Labrenz M."/>
            <person name="Spormann A.M."/>
            <person name="Op den Camp H."/>
            <person name="Overmann J."/>
            <person name="Amann R."/>
            <person name="Jetten M.S.M."/>
            <person name="Mascher T."/>
            <person name="Medema M.H."/>
            <person name="Devos D.P."/>
            <person name="Kaster A.-K."/>
            <person name="Ovreas L."/>
            <person name="Rohde M."/>
            <person name="Galperin M.Y."/>
            <person name="Jogler C."/>
        </authorList>
    </citation>
    <scope>NUCLEOTIDE SEQUENCE [LARGE SCALE GENOMIC DNA]</scope>
    <source>
        <strain evidence="4 5">Pla175</strain>
    </source>
</reference>
<organism evidence="4 5">
    <name type="scientific">Pirellulimonas nuda</name>
    <dbReference type="NCBI Taxonomy" id="2528009"/>
    <lineage>
        <taxon>Bacteria</taxon>
        <taxon>Pseudomonadati</taxon>
        <taxon>Planctomycetota</taxon>
        <taxon>Planctomycetia</taxon>
        <taxon>Pirellulales</taxon>
        <taxon>Lacipirellulaceae</taxon>
        <taxon>Pirellulimonas</taxon>
    </lineage>
</organism>
<dbReference type="RefSeq" id="WP_197527207.1">
    <property type="nucleotide sequence ID" value="NZ_CP036291.1"/>
</dbReference>
<evidence type="ECO:0000256" key="2">
    <source>
        <dbReference type="SAM" id="SignalP"/>
    </source>
</evidence>
<dbReference type="SUPFAM" id="SSF53474">
    <property type="entry name" value="alpha/beta-Hydrolases"/>
    <property type="match status" value="1"/>
</dbReference>
<dbReference type="Gene3D" id="3.40.50.1820">
    <property type="entry name" value="alpha/beta hydrolase"/>
    <property type="match status" value="1"/>
</dbReference>
<feature type="chain" id="PRO_5021789904" evidence="2">
    <location>
        <begin position="24"/>
        <end position="263"/>
    </location>
</feature>
<dbReference type="EMBL" id="CP036291">
    <property type="protein sequence ID" value="QDU87049.1"/>
    <property type="molecule type" value="Genomic_DNA"/>
</dbReference>
<evidence type="ECO:0000259" key="3">
    <source>
        <dbReference type="Pfam" id="PF00561"/>
    </source>
</evidence>
<dbReference type="InterPro" id="IPR050955">
    <property type="entry name" value="Plant_Biomass_Hydrol_Est"/>
</dbReference>
<evidence type="ECO:0000256" key="1">
    <source>
        <dbReference type="ARBA" id="ARBA00022729"/>
    </source>
</evidence>